<comment type="caution">
    <text evidence="1">The sequence shown here is derived from an EMBL/GenBank/DDBJ whole genome shotgun (WGS) entry which is preliminary data.</text>
</comment>
<dbReference type="EMBL" id="QYYG01000002">
    <property type="protein sequence ID" value="RJF55926.1"/>
    <property type="molecule type" value="Genomic_DNA"/>
</dbReference>
<accession>A0AA93BWB5</accession>
<dbReference type="Proteomes" id="UP000284338">
    <property type="component" value="Unassembled WGS sequence"/>
</dbReference>
<name>A0AA93BWB5_9GAMM</name>
<protein>
    <submittedName>
        <fullName evidence="1">Uncharacterized protein</fullName>
    </submittedName>
</protein>
<evidence type="ECO:0000313" key="2">
    <source>
        <dbReference type="Proteomes" id="UP000284338"/>
    </source>
</evidence>
<reference evidence="1 2" key="1">
    <citation type="submission" date="2018-09" db="EMBL/GenBank/DDBJ databases">
        <title>Draft genome of a novel serratia sp. strain with antifungal activity.</title>
        <authorList>
            <person name="Dichmann S.I."/>
            <person name="Park B.P."/>
            <person name="Pathiraja D."/>
            <person name="Choi I.-G."/>
            <person name="Stougaard P."/>
            <person name="Hennessy R.C."/>
        </authorList>
    </citation>
    <scope>NUCLEOTIDE SEQUENCE [LARGE SCALE GENOMIC DNA]</scope>
    <source>
        <strain evidence="1 2">S40</strain>
    </source>
</reference>
<gene>
    <name evidence="1" type="ORF">D4100_09945</name>
</gene>
<keyword evidence="2" id="KW-1185">Reference proteome</keyword>
<dbReference type="AlphaFoldDB" id="A0AA93BWB5"/>
<organism evidence="1 2">
    <name type="scientific">Serratia inhibens</name>
    <dbReference type="NCBI Taxonomy" id="2338073"/>
    <lineage>
        <taxon>Bacteria</taxon>
        <taxon>Pseudomonadati</taxon>
        <taxon>Pseudomonadota</taxon>
        <taxon>Gammaproteobacteria</taxon>
        <taxon>Enterobacterales</taxon>
        <taxon>Yersiniaceae</taxon>
        <taxon>Serratia</taxon>
    </lineage>
</organism>
<proteinExistence type="predicted"/>
<evidence type="ECO:0000313" key="1">
    <source>
        <dbReference type="EMBL" id="RJF55926.1"/>
    </source>
</evidence>
<sequence>MTKRINPVSKNKNKLALYFIGLPKIRWEFLLTKRRLLRFKLFANEEKMIKVLIIAADKTYRGIF</sequence>